<accession>A0A382MQQ0</accession>
<name>A0A382MQQ0_9ZZZZ</name>
<keyword evidence="6" id="KW-0677">Repeat</keyword>
<dbReference type="GO" id="GO:0097363">
    <property type="term" value="F:protein O-acetylglucosaminyltransferase activity"/>
    <property type="evidence" value="ECO:0007669"/>
    <property type="project" value="UniProtKB-EC"/>
</dbReference>
<sequence length="381" mass="43881">YIDFNKPKDSLQYFNKALEFNPNYAEAYNGMGAANEKLGNKNDALKNYQKATEIRPDYAEAYNSLGTLYNNLSKFDESLSNYKKAIRLNTNYEKAYNNLGNLLSNLGKFDEATNAYKQAIKIKPDYPKAYSNLLFNLIYKTDFDLNYYLSEAKKFRLNCKTIKKLKFTYKYETNPKKLRVGFVSADFGNHPGGYFTLGLLRELRKKNFELVAYPTIERKDELSHHFKPLFSKWSLIKKKDDENVVKQIINDGIHILIDLQGHSAKNRLPIFIYKPAPVQVTWLGQGSTGISEIDYFIGSNHITPKDEEKHYVEKVLRLPEISQCFTPPDFDLKIENLPAIKNNFITFGCVNKLAKVNDEVIALWAKILSSVPNSKLLLKNQ</sequence>
<keyword evidence="5" id="KW-0808">Transferase</keyword>
<dbReference type="SMART" id="SM00028">
    <property type="entry name" value="TPR"/>
    <property type="match status" value="3"/>
</dbReference>
<dbReference type="InterPro" id="IPR019734">
    <property type="entry name" value="TPR_rpt"/>
</dbReference>
<reference evidence="9" key="1">
    <citation type="submission" date="2018-05" db="EMBL/GenBank/DDBJ databases">
        <authorList>
            <person name="Lanie J.A."/>
            <person name="Ng W.-L."/>
            <person name="Kazmierczak K.M."/>
            <person name="Andrzejewski T.M."/>
            <person name="Davidsen T.M."/>
            <person name="Wayne K.J."/>
            <person name="Tettelin H."/>
            <person name="Glass J.I."/>
            <person name="Rusch D."/>
            <person name="Podicherti R."/>
            <person name="Tsui H.-C.T."/>
            <person name="Winkler M.E."/>
        </authorList>
    </citation>
    <scope>NUCLEOTIDE SEQUENCE</scope>
</reference>
<dbReference type="UniPathway" id="UPA00378"/>
<evidence type="ECO:0000259" key="8">
    <source>
        <dbReference type="Pfam" id="PF13844"/>
    </source>
</evidence>
<evidence type="ECO:0000256" key="4">
    <source>
        <dbReference type="ARBA" id="ARBA00022676"/>
    </source>
</evidence>
<dbReference type="PANTHER" id="PTHR44835">
    <property type="entry name" value="UDP-N-ACETYLGLUCOSAMINE--PEPTIDE N-ACETYLGLUCOSAMINYLTRANSFERASE SPINDLY-RELATED"/>
    <property type="match status" value="1"/>
</dbReference>
<proteinExistence type="inferred from homology"/>
<comment type="similarity">
    <text evidence="2">Belongs to the glycosyltransferase 41 family. O-GlcNAc transferase subfamily.</text>
</comment>
<evidence type="ECO:0000256" key="7">
    <source>
        <dbReference type="ARBA" id="ARBA00022803"/>
    </source>
</evidence>
<dbReference type="PROSITE" id="PS50005">
    <property type="entry name" value="TPR"/>
    <property type="match status" value="3"/>
</dbReference>
<keyword evidence="4" id="KW-0328">Glycosyltransferase</keyword>
<dbReference type="PANTHER" id="PTHR44835:SF1">
    <property type="entry name" value="PROTEIN O-GLCNAC TRANSFERASE"/>
    <property type="match status" value="1"/>
</dbReference>
<evidence type="ECO:0000313" key="9">
    <source>
        <dbReference type="EMBL" id="SVC50117.1"/>
    </source>
</evidence>
<dbReference type="SUPFAM" id="SSF48452">
    <property type="entry name" value="TPR-like"/>
    <property type="match status" value="1"/>
</dbReference>
<evidence type="ECO:0000256" key="6">
    <source>
        <dbReference type="ARBA" id="ARBA00022737"/>
    </source>
</evidence>
<dbReference type="InterPro" id="IPR011990">
    <property type="entry name" value="TPR-like_helical_dom_sf"/>
</dbReference>
<dbReference type="Pfam" id="PF13414">
    <property type="entry name" value="TPR_11"/>
    <property type="match status" value="1"/>
</dbReference>
<protein>
    <recommendedName>
        <fullName evidence="3">protein O-GlcNAc transferase</fullName>
        <ecNumber evidence="3">2.4.1.255</ecNumber>
    </recommendedName>
</protein>
<dbReference type="Gene3D" id="1.25.40.10">
    <property type="entry name" value="Tetratricopeptide repeat domain"/>
    <property type="match status" value="3"/>
</dbReference>
<evidence type="ECO:0000256" key="1">
    <source>
        <dbReference type="ARBA" id="ARBA00004922"/>
    </source>
</evidence>
<dbReference type="Gene3D" id="3.40.50.11380">
    <property type="match status" value="1"/>
</dbReference>
<dbReference type="PROSITE" id="PS50293">
    <property type="entry name" value="TPR_REGION"/>
    <property type="match status" value="3"/>
</dbReference>
<evidence type="ECO:0000256" key="2">
    <source>
        <dbReference type="ARBA" id="ARBA00005386"/>
    </source>
</evidence>
<comment type="pathway">
    <text evidence="1">Protein modification; protein glycosylation.</text>
</comment>
<feature type="non-terminal residue" evidence="9">
    <location>
        <position position="381"/>
    </location>
</feature>
<evidence type="ECO:0000256" key="3">
    <source>
        <dbReference type="ARBA" id="ARBA00011970"/>
    </source>
</evidence>
<dbReference type="EMBL" id="UINC01094677">
    <property type="protein sequence ID" value="SVC50117.1"/>
    <property type="molecule type" value="Genomic_DNA"/>
</dbReference>
<evidence type="ECO:0000256" key="5">
    <source>
        <dbReference type="ARBA" id="ARBA00022679"/>
    </source>
</evidence>
<dbReference type="EC" id="2.4.1.255" evidence="3"/>
<dbReference type="Pfam" id="PF13844">
    <property type="entry name" value="Glyco_transf_41"/>
    <property type="match status" value="1"/>
</dbReference>
<dbReference type="AlphaFoldDB" id="A0A382MQQ0"/>
<dbReference type="Pfam" id="PF00515">
    <property type="entry name" value="TPR_1"/>
    <property type="match status" value="1"/>
</dbReference>
<feature type="non-terminal residue" evidence="9">
    <location>
        <position position="1"/>
    </location>
</feature>
<dbReference type="InterPro" id="IPR029489">
    <property type="entry name" value="OGT/SEC/SPY_C"/>
</dbReference>
<dbReference type="InterPro" id="IPR051939">
    <property type="entry name" value="Glycosyltr_41/O-GlcNAc_trsf"/>
</dbReference>
<gene>
    <name evidence="9" type="ORF">METZ01_LOCUS302971</name>
</gene>
<feature type="domain" description="O-GlcNAc transferase C-terminal" evidence="8">
    <location>
        <begin position="162"/>
        <end position="319"/>
    </location>
</feature>
<organism evidence="9">
    <name type="scientific">marine metagenome</name>
    <dbReference type="NCBI Taxonomy" id="408172"/>
    <lineage>
        <taxon>unclassified sequences</taxon>
        <taxon>metagenomes</taxon>
        <taxon>ecological metagenomes</taxon>
    </lineage>
</organism>
<dbReference type="Gene3D" id="3.40.50.2000">
    <property type="entry name" value="Glycogen Phosphorylase B"/>
    <property type="match status" value="1"/>
</dbReference>
<keyword evidence="7" id="KW-0802">TPR repeat</keyword>